<evidence type="ECO:0000313" key="3">
    <source>
        <dbReference type="Proteomes" id="UP000604046"/>
    </source>
</evidence>
<feature type="compositionally biased region" description="Polar residues" evidence="1">
    <location>
        <begin position="512"/>
        <end position="521"/>
    </location>
</feature>
<feature type="compositionally biased region" description="Low complexity" evidence="1">
    <location>
        <begin position="437"/>
        <end position="452"/>
    </location>
</feature>
<feature type="compositionally biased region" description="Basic and acidic residues" evidence="1">
    <location>
        <begin position="359"/>
        <end position="390"/>
    </location>
</feature>
<feature type="compositionally biased region" description="Basic and acidic residues" evidence="1">
    <location>
        <begin position="334"/>
        <end position="349"/>
    </location>
</feature>
<feature type="compositionally biased region" description="Polar residues" evidence="1">
    <location>
        <begin position="456"/>
        <end position="467"/>
    </location>
</feature>
<feature type="compositionally biased region" description="Basic and acidic residues" evidence="1">
    <location>
        <begin position="131"/>
        <end position="229"/>
    </location>
</feature>
<feature type="compositionally biased region" description="Low complexity" evidence="1">
    <location>
        <begin position="391"/>
        <end position="404"/>
    </location>
</feature>
<dbReference type="EMBL" id="CAJNDS010002105">
    <property type="protein sequence ID" value="CAE7330030.1"/>
    <property type="molecule type" value="Genomic_DNA"/>
</dbReference>
<accession>A0A812NVP8</accession>
<evidence type="ECO:0000256" key="1">
    <source>
        <dbReference type="SAM" id="MobiDB-lite"/>
    </source>
</evidence>
<gene>
    <name evidence="2" type="ORF">SNAT2548_LOCUS17270</name>
</gene>
<dbReference type="AlphaFoldDB" id="A0A812NVP8"/>
<reference evidence="2" key="1">
    <citation type="submission" date="2021-02" db="EMBL/GenBank/DDBJ databases">
        <authorList>
            <person name="Dougan E. K."/>
            <person name="Rhodes N."/>
            <person name="Thang M."/>
            <person name="Chan C."/>
        </authorList>
    </citation>
    <scope>NUCLEOTIDE SEQUENCE</scope>
</reference>
<dbReference type="OrthoDB" id="436299at2759"/>
<feature type="compositionally biased region" description="Low complexity" evidence="1">
    <location>
        <begin position="472"/>
        <end position="486"/>
    </location>
</feature>
<feature type="compositionally biased region" description="Basic and acidic residues" evidence="1">
    <location>
        <begin position="45"/>
        <end position="124"/>
    </location>
</feature>
<organism evidence="2 3">
    <name type="scientific">Symbiodinium natans</name>
    <dbReference type="NCBI Taxonomy" id="878477"/>
    <lineage>
        <taxon>Eukaryota</taxon>
        <taxon>Sar</taxon>
        <taxon>Alveolata</taxon>
        <taxon>Dinophyceae</taxon>
        <taxon>Suessiales</taxon>
        <taxon>Symbiodiniaceae</taxon>
        <taxon>Symbiodinium</taxon>
    </lineage>
</organism>
<feature type="compositionally biased region" description="Basic and acidic residues" evidence="1">
    <location>
        <begin position="286"/>
        <end position="325"/>
    </location>
</feature>
<feature type="compositionally biased region" description="Basic and acidic residues" evidence="1">
    <location>
        <begin position="1"/>
        <end position="32"/>
    </location>
</feature>
<keyword evidence="3" id="KW-1185">Reference proteome</keyword>
<name>A0A812NVP8_9DINO</name>
<protein>
    <submittedName>
        <fullName evidence="2">Uncharacterized protein</fullName>
    </submittedName>
</protein>
<evidence type="ECO:0000313" key="2">
    <source>
        <dbReference type="EMBL" id="CAE7330030.1"/>
    </source>
</evidence>
<feature type="compositionally biased region" description="Basic and acidic residues" evidence="1">
    <location>
        <begin position="241"/>
        <end position="269"/>
    </location>
</feature>
<proteinExistence type="predicted"/>
<dbReference type="Proteomes" id="UP000604046">
    <property type="component" value="Unassembled WGS sequence"/>
</dbReference>
<comment type="caution">
    <text evidence="2">The sequence shown here is derived from an EMBL/GenBank/DDBJ whole genome shotgun (WGS) entry which is preliminary data.</text>
</comment>
<feature type="region of interest" description="Disordered" evidence="1">
    <location>
        <begin position="1"/>
        <end position="524"/>
    </location>
</feature>
<sequence>MAARSDRGDRYATRHDRSRSYRDRREAVDRGHGNPGNHYGNQHQAFRDRHDRDNRDRDNRDRDNRDRDNRDRDNRDRDVRDNRDVRNEELPALRRPDPRHREGNARGRPPDLVRGYDEPRHDSRYGYGKGGRHDNYADDRQDRQDRYSRQTDRYDQPDWERFEDRGRFRERHAQNPERDRPDRPDHRHDQRPDHRPHHERDGDQRFDRERFDRRPDRDLDREHGFRERSGQASQGGHGGRRHQDEYDMMHHRHGEERRVDHREAEHHGNSQDVANHSRSRRVRKVQFKERQIRKPDVRHNRDREDANTASGKLRDGRRGRPEAARGDYIPPGTDRPRRARDVQAGDRRPKPGRQRPRHDRLVRDGKAPQERPRPPKEEAPRAERRPDGAARDAAPQADARTTAPKQTQPSDNQDKRRPQVEQQAQQESKAAGEQPPEASGSAEEGETGSSESSSEDCNSQADFSGSEENFHVAVAEEAQAEVAEGETNCEGAEATKDGGGGSVREGAEGKNGLSQSGTSRTIPVPKHLCKQVTGLCASQKLDIQDKTDQFARVTVSGSEEEVESILSKIRALGHRNQDAVELCVAKNAQGQPLQGWTPEKIGQATKASVTFTDSEENLRVALQGPPAAVEDAWLLVVKAALGKASHSPGPGS</sequence>